<comment type="similarity">
    <text evidence="5">Belongs to the Rap family.</text>
</comment>
<dbReference type="InterPro" id="IPR011990">
    <property type="entry name" value="TPR-like_helical_dom_sf"/>
</dbReference>
<reference evidence="6 7" key="1">
    <citation type="submission" date="2019-11" db="EMBL/GenBank/DDBJ databases">
        <title>Novel Deefgea species.</title>
        <authorList>
            <person name="Han J.-H."/>
        </authorList>
    </citation>
    <scope>NUCLEOTIDE SEQUENCE [LARGE SCALE GENOMIC DNA]</scope>
    <source>
        <strain evidence="6 7">LMG 24817</strain>
    </source>
</reference>
<evidence type="ECO:0000256" key="1">
    <source>
        <dbReference type="ARBA" id="ARBA00004496"/>
    </source>
</evidence>
<keyword evidence="3" id="KW-0677">Repeat</keyword>
<protein>
    <recommendedName>
        <fullName evidence="8">MalT-like TPR region domain-containing protein</fullName>
    </recommendedName>
</protein>
<dbReference type="Proteomes" id="UP001195660">
    <property type="component" value="Unassembled WGS sequence"/>
</dbReference>
<dbReference type="PANTHER" id="PTHR46630:SF1">
    <property type="entry name" value="TETRATRICOPEPTIDE REPEAT PROTEIN 29"/>
    <property type="match status" value="1"/>
</dbReference>
<evidence type="ECO:0000313" key="6">
    <source>
        <dbReference type="EMBL" id="MBM5571505.1"/>
    </source>
</evidence>
<evidence type="ECO:0000256" key="2">
    <source>
        <dbReference type="ARBA" id="ARBA00022490"/>
    </source>
</evidence>
<dbReference type="SUPFAM" id="SSF48452">
    <property type="entry name" value="TPR-like"/>
    <property type="match status" value="1"/>
</dbReference>
<comment type="caution">
    <text evidence="6">The sequence shown here is derived from an EMBL/GenBank/DDBJ whole genome shotgun (WGS) entry which is preliminary data.</text>
</comment>
<organism evidence="6 7">
    <name type="scientific">Deefgea chitinilytica</name>
    <dbReference type="NCBI Taxonomy" id="570276"/>
    <lineage>
        <taxon>Bacteria</taxon>
        <taxon>Pseudomonadati</taxon>
        <taxon>Pseudomonadota</taxon>
        <taxon>Betaproteobacteria</taxon>
        <taxon>Neisseriales</taxon>
        <taxon>Chitinibacteraceae</taxon>
        <taxon>Deefgea</taxon>
    </lineage>
</organism>
<evidence type="ECO:0000256" key="5">
    <source>
        <dbReference type="ARBA" id="ARBA00038253"/>
    </source>
</evidence>
<dbReference type="Gene3D" id="1.25.40.10">
    <property type="entry name" value="Tetratricopeptide repeat domain"/>
    <property type="match status" value="2"/>
</dbReference>
<proteinExistence type="inferred from homology"/>
<dbReference type="InterPro" id="IPR051476">
    <property type="entry name" value="Bac_ResReg_Asp_Phosphatase"/>
</dbReference>
<dbReference type="EMBL" id="WOFE01000002">
    <property type="protein sequence ID" value="MBM5571505.1"/>
    <property type="molecule type" value="Genomic_DNA"/>
</dbReference>
<dbReference type="PANTHER" id="PTHR46630">
    <property type="entry name" value="TETRATRICOPEPTIDE REPEAT PROTEIN 29"/>
    <property type="match status" value="1"/>
</dbReference>
<dbReference type="RefSeq" id="WP_203570817.1">
    <property type="nucleotide sequence ID" value="NZ_WOFE01000002.1"/>
</dbReference>
<evidence type="ECO:0000313" key="7">
    <source>
        <dbReference type="Proteomes" id="UP001195660"/>
    </source>
</evidence>
<evidence type="ECO:0000256" key="4">
    <source>
        <dbReference type="ARBA" id="ARBA00022803"/>
    </source>
</evidence>
<gene>
    <name evidence="6" type="ORF">GM173_07910</name>
</gene>
<sequence length="355" mass="40514">MTTDEFDQYLQHTRQVMFFEKRPELMTALIELAQQMGYPLGQANALMARGEFLIDVGEQPCAACKDFRDSGFIARQLNNWSLLAQTLHWQAQSQLHQGEYMRALDIWLQALQTAVEAEDSRAFIRGYSGIAQVCLVFGQLEISLDYQRRALSLADNVNDPALVMECTLALVATCLRLQQFDEMSVLLSRLRTQLQITPHLENQAEYHIYNGLILLHHDNVNEANEHLQLARVLAQQIGGLWCRSYVALILGQIYIRQNKTAEAQASLELCLQLGEQIRGFSMGQEAHLLLETICAQQGDYQGALVHLEAAHQKQLHLLQKQAEQKLFRISKKLLNQLELDLRLELSRIRYANNLA</sequence>
<keyword evidence="7" id="KW-1185">Reference proteome</keyword>
<name>A0ABS2CBI0_9NEIS</name>
<accession>A0ABS2CBI0</accession>
<keyword evidence="2" id="KW-0963">Cytoplasm</keyword>
<evidence type="ECO:0008006" key="8">
    <source>
        <dbReference type="Google" id="ProtNLM"/>
    </source>
</evidence>
<evidence type="ECO:0000256" key="3">
    <source>
        <dbReference type="ARBA" id="ARBA00022737"/>
    </source>
</evidence>
<comment type="subcellular location">
    <subcellularLocation>
        <location evidence="1">Cytoplasm</location>
    </subcellularLocation>
</comment>
<keyword evidence="4" id="KW-0802">TPR repeat</keyword>